<protein>
    <recommendedName>
        <fullName evidence="4">Ig-like domain-containing protein</fullName>
    </recommendedName>
</protein>
<dbReference type="OrthoDB" id="5843172at2759"/>
<evidence type="ECO:0008006" key="4">
    <source>
        <dbReference type="Google" id="ProtNLM"/>
    </source>
</evidence>
<dbReference type="AlphaFoldDB" id="A0A2G9T7Z1"/>
<gene>
    <name evidence="2" type="ORF">TELCIR_25154</name>
</gene>
<feature type="chain" id="PRO_5013695009" description="Ig-like domain-containing protein" evidence="1">
    <location>
        <begin position="19"/>
        <end position="92"/>
    </location>
</feature>
<reference evidence="2 3" key="1">
    <citation type="submission" date="2015-09" db="EMBL/GenBank/DDBJ databases">
        <title>Draft genome of the parasitic nematode Teladorsagia circumcincta isolate WARC Sus (inbred).</title>
        <authorList>
            <person name="Mitreva M."/>
        </authorList>
    </citation>
    <scope>NUCLEOTIDE SEQUENCE [LARGE SCALE GENOMIC DNA]</scope>
    <source>
        <strain evidence="2 3">S</strain>
    </source>
</reference>
<sequence length="92" mass="10411">WAMRQLAGFLSFVFLVVSTPDELHLTTNDEGYLTVIQGFAAQLNCAVNTCSPNVIWMKDDILIFNGTKFAKPAILDEKSYKLQHKVDVDFEK</sequence>
<keyword evidence="1" id="KW-0732">Signal</keyword>
<evidence type="ECO:0000313" key="3">
    <source>
        <dbReference type="Proteomes" id="UP000230423"/>
    </source>
</evidence>
<evidence type="ECO:0000313" key="2">
    <source>
        <dbReference type="EMBL" id="PIO53510.1"/>
    </source>
</evidence>
<name>A0A2G9T7Z1_TELCI</name>
<feature type="signal peptide" evidence="1">
    <location>
        <begin position="1"/>
        <end position="18"/>
    </location>
</feature>
<feature type="non-terminal residue" evidence="2">
    <location>
        <position position="92"/>
    </location>
</feature>
<feature type="non-terminal residue" evidence="2">
    <location>
        <position position="1"/>
    </location>
</feature>
<proteinExistence type="predicted"/>
<dbReference type="EMBL" id="KZ411513">
    <property type="protein sequence ID" value="PIO53510.1"/>
    <property type="molecule type" value="Genomic_DNA"/>
</dbReference>
<evidence type="ECO:0000256" key="1">
    <source>
        <dbReference type="SAM" id="SignalP"/>
    </source>
</evidence>
<accession>A0A2G9T7Z1</accession>
<organism evidence="2 3">
    <name type="scientific">Teladorsagia circumcincta</name>
    <name type="common">Brown stomach worm</name>
    <name type="synonym">Ostertagia circumcincta</name>
    <dbReference type="NCBI Taxonomy" id="45464"/>
    <lineage>
        <taxon>Eukaryota</taxon>
        <taxon>Metazoa</taxon>
        <taxon>Ecdysozoa</taxon>
        <taxon>Nematoda</taxon>
        <taxon>Chromadorea</taxon>
        <taxon>Rhabditida</taxon>
        <taxon>Rhabditina</taxon>
        <taxon>Rhabditomorpha</taxon>
        <taxon>Strongyloidea</taxon>
        <taxon>Trichostrongylidae</taxon>
        <taxon>Teladorsagia</taxon>
    </lineage>
</organism>
<dbReference type="Proteomes" id="UP000230423">
    <property type="component" value="Unassembled WGS sequence"/>
</dbReference>
<keyword evidence="3" id="KW-1185">Reference proteome</keyword>